<proteinExistence type="inferred from homology"/>
<gene>
    <name evidence="11" type="ORF">Achr_12400</name>
</gene>
<reference evidence="11 12" key="1">
    <citation type="journal article" date="2015" name="PLoS ONE">
        <title>Azotobacter Genomes: The Genome of Azotobacter chroococcum NCIMB 8003 (ATCC 4412).</title>
        <authorList>
            <person name="Robson R.L."/>
            <person name="Jones R."/>
            <person name="Robson R.M."/>
            <person name="Schwartz A."/>
            <person name="Richardson T.H."/>
        </authorList>
    </citation>
    <scope>NUCLEOTIDE SEQUENCE [LARGE SCALE GENOMIC DNA]</scope>
    <source>
        <strain evidence="11 12">NCIMB 8003</strain>
    </source>
</reference>
<evidence type="ECO:0000256" key="3">
    <source>
        <dbReference type="ARBA" id="ARBA00022679"/>
    </source>
</evidence>
<dbReference type="GO" id="GO:0006629">
    <property type="term" value="P:lipid metabolic process"/>
    <property type="evidence" value="ECO:0007669"/>
    <property type="project" value="UniProtKB-KW"/>
</dbReference>
<keyword evidence="12" id="KW-1185">Reference proteome</keyword>
<comment type="pathway">
    <text evidence="1">Lipid metabolism.</text>
</comment>
<accession>A0A0C4WKL0</accession>
<evidence type="ECO:0000256" key="10">
    <source>
        <dbReference type="ARBA" id="ARBA00047785"/>
    </source>
</evidence>
<name>A0A0C4WKL0_9GAMM</name>
<keyword evidence="2" id="KW-0444">Lipid biosynthesis</keyword>
<evidence type="ECO:0000256" key="8">
    <source>
        <dbReference type="ARBA" id="ARBA00039866"/>
    </source>
</evidence>
<evidence type="ECO:0000313" key="11">
    <source>
        <dbReference type="EMBL" id="AJE20719.1"/>
    </source>
</evidence>
<dbReference type="HOGENOM" id="CLU_058962_0_0_6"/>
<evidence type="ECO:0000256" key="1">
    <source>
        <dbReference type="ARBA" id="ARBA00005189"/>
    </source>
</evidence>
<dbReference type="RefSeq" id="WP_039802801.1">
    <property type="nucleotide sequence ID" value="NZ_CP010415.1"/>
</dbReference>
<keyword evidence="4" id="KW-0443">Lipid metabolism</keyword>
<dbReference type="AlphaFoldDB" id="A0A0C4WKL0"/>
<protein>
    <recommendedName>
        <fullName evidence="8">L-ornithine N(alpha)-acyltransferase</fullName>
        <ecNumber evidence="7">2.3.2.30</ecNumber>
    </recommendedName>
</protein>
<dbReference type="InterPro" id="IPR016181">
    <property type="entry name" value="Acyl_CoA_acyltransferase"/>
</dbReference>
<evidence type="ECO:0000313" key="12">
    <source>
        <dbReference type="Proteomes" id="UP000068210"/>
    </source>
</evidence>
<dbReference type="Gene3D" id="3.40.630.30">
    <property type="match status" value="1"/>
</dbReference>
<comment type="function">
    <text evidence="9">Catalyzes the first step in the biosynthesis of ornithine lipids, which are phosphorus-free membrane lipids. Catalyzes the 3-hydroxyacyl-acyl carrier protein-dependent acylation of ornithine to form lyso-ornithine lipid (LOL).</text>
</comment>
<keyword evidence="3" id="KW-0808">Transferase</keyword>
<dbReference type="GO" id="GO:0043810">
    <property type="term" value="F:ornithine-acyl [acyl carrier protein] N-acyltransferase activity"/>
    <property type="evidence" value="ECO:0007669"/>
    <property type="project" value="UniProtKB-EC"/>
</dbReference>
<comment type="similarity">
    <text evidence="6">Belongs to the acetyltransferase family. OlsB subfamily.</text>
</comment>
<dbReference type="PANTHER" id="PTHR37323">
    <property type="entry name" value="GCN5-RELATED N-ACETYLTRANSFERASE"/>
    <property type="match status" value="1"/>
</dbReference>
<keyword evidence="5" id="KW-0012">Acyltransferase</keyword>
<dbReference type="PANTHER" id="PTHR37323:SF1">
    <property type="entry name" value="L-ORNITHINE N(ALPHA)-ACYLTRANSFERASE"/>
    <property type="match status" value="1"/>
</dbReference>
<dbReference type="Pfam" id="PF13444">
    <property type="entry name" value="Acetyltransf_5"/>
    <property type="match status" value="1"/>
</dbReference>
<comment type="catalytic activity">
    <reaction evidence="10">
        <text>a (3R)-hydroxyacyl-[ACP] + L-ornithine = a lyso-ornithine lipid + holo-[ACP] + H(+)</text>
        <dbReference type="Rhea" id="RHEA:20633"/>
        <dbReference type="Rhea" id="RHEA-COMP:9685"/>
        <dbReference type="Rhea" id="RHEA-COMP:9945"/>
        <dbReference type="ChEBI" id="CHEBI:15378"/>
        <dbReference type="ChEBI" id="CHEBI:46911"/>
        <dbReference type="ChEBI" id="CHEBI:64479"/>
        <dbReference type="ChEBI" id="CHEBI:78827"/>
        <dbReference type="ChEBI" id="CHEBI:138482"/>
        <dbReference type="EC" id="2.3.2.30"/>
    </reaction>
    <physiologicalReaction direction="left-to-right" evidence="10">
        <dbReference type="Rhea" id="RHEA:20634"/>
    </physiologicalReaction>
</comment>
<evidence type="ECO:0000256" key="2">
    <source>
        <dbReference type="ARBA" id="ARBA00022516"/>
    </source>
</evidence>
<evidence type="ECO:0000256" key="6">
    <source>
        <dbReference type="ARBA" id="ARBA00038095"/>
    </source>
</evidence>
<dbReference type="Proteomes" id="UP000068210">
    <property type="component" value="Chromosome"/>
</dbReference>
<evidence type="ECO:0000256" key="9">
    <source>
        <dbReference type="ARBA" id="ARBA00045724"/>
    </source>
</evidence>
<evidence type="ECO:0000256" key="5">
    <source>
        <dbReference type="ARBA" id="ARBA00023315"/>
    </source>
</evidence>
<dbReference type="GeneID" id="61931980"/>
<dbReference type="InterPro" id="IPR052351">
    <property type="entry name" value="Ornithine_N-alpha-AT"/>
</dbReference>
<dbReference type="EMBL" id="CP010415">
    <property type="protein sequence ID" value="AJE20719.1"/>
    <property type="molecule type" value="Genomic_DNA"/>
</dbReference>
<organism evidence="11 12">
    <name type="scientific">Azotobacter chroococcum NCIMB 8003</name>
    <dbReference type="NCBI Taxonomy" id="1328314"/>
    <lineage>
        <taxon>Bacteria</taxon>
        <taxon>Pseudomonadati</taxon>
        <taxon>Pseudomonadota</taxon>
        <taxon>Gammaproteobacteria</taxon>
        <taxon>Pseudomonadales</taxon>
        <taxon>Pseudomonadaceae</taxon>
        <taxon>Azotobacter</taxon>
    </lineage>
</organism>
<dbReference type="KEGG" id="acx:Achr_12400"/>
<dbReference type="EC" id="2.3.2.30" evidence="7"/>
<evidence type="ECO:0000256" key="4">
    <source>
        <dbReference type="ARBA" id="ARBA00023098"/>
    </source>
</evidence>
<sequence>MTHGALTSERKTPERRLRAERLLGAHALREAQALRFRVFSTEFDAKLKGAELGLDMDDYDPHCSHIGVRDLASGELVATTRLLDHRAAAGLGRFYSEEEFSLHGLARLQGPLLEIGRTCVAPGYRNGATIAVLWSELAEVLNEGGYRYLMGCASIPMKDGGIQAQAVMQRLRERHLCTAQLRAEPRTPLPRLELPGNVTAELPPLLKAYMRLGAKVCGEPCWDQDFQVADVFILLKRDELCPRYARHFKAAV</sequence>
<evidence type="ECO:0000256" key="7">
    <source>
        <dbReference type="ARBA" id="ARBA00039058"/>
    </source>
</evidence>
<dbReference type="STRING" id="1328314.Achr_12400"/>
<dbReference type="SUPFAM" id="SSF55729">
    <property type="entry name" value="Acyl-CoA N-acyltransferases (Nat)"/>
    <property type="match status" value="1"/>
</dbReference>